<name>A0A286G7V3_9PROT</name>
<evidence type="ECO:0000313" key="1">
    <source>
        <dbReference type="EMBL" id="SOD91611.1"/>
    </source>
</evidence>
<accession>A0A286G7V3</accession>
<dbReference type="AlphaFoldDB" id="A0A286G7V3"/>
<dbReference type="EMBL" id="OCNJ01000002">
    <property type="protein sequence ID" value="SOD91611.1"/>
    <property type="molecule type" value="Genomic_DNA"/>
</dbReference>
<keyword evidence="2" id="KW-1185">Reference proteome</keyword>
<sequence length="208" mass="21912">MKAIDNYIHPHGLLLRGALHPPEGGTVVLVGNAGPGLWQAFARARRAEDRPHELDAWTRRVMEPVAAAVGARVVFPFEGPPYHPFQRWAMAAEGLKPSPVGVLMHPVFGLWHAYRAALLFDARLPLPESAPAPHPCDSCDAKPCLSACPVGAFTAGGYDVAACRAHVRSAAGEACRAGGCLARHACPVGEAYAPGQAAFHMAAFAGLS</sequence>
<organism evidence="1 2">
    <name type="scientific">Caenispirillum bisanense</name>
    <dbReference type="NCBI Taxonomy" id="414052"/>
    <lineage>
        <taxon>Bacteria</taxon>
        <taxon>Pseudomonadati</taxon>
        <taxon>Pseudomonadota</taxon>
        <taxon>Alphaproteobacteria</taxon>
        <taxon>Rhodospirillales</taxon>
        <taxon>Novispirillaceae</taxon>
        <taxon>Caenispirillum</taxon>
    </lineage>
</organism>
<dbReference type="SUPFAM" id="SSF54862">
    <property type="entry name" value="4Fe-4S ferredoxins"/>
    <property type="match status" value="1"/>
</dbReference>
<reference evidence="1 2" key="1">
    <citation type="submission" date="2017-09" db="EMBL/GenBank/DDBJ databases">
        <authorList>
            <person name="Ehlers B."/>
            <person name="Leendertz F.H."/>
        </authorList>
    </citation>
    <scope>NUCLEOTIDE SEQUENCE [LARGE SCALE GENOMIC DNA]</scope>
    <source>
        <strain evidence="1 2">USBA 140</strain>
    </source>
</reference>
<proteinExistence type="predicted"/>
<gene>
    <name evidence="1" type="ORF">SAMN05421508_10217</name>
</gene>
<dbReference type="RefSeq" id="WP_245913364.1">
    <property type="nucleotide sequence ID" value="NZ_OCNJ01000002.1"/>
</dbReference>
<evidence type="ECO:0008006" key="3">
    <source>
        <dbReference type="Google" id="ProtNLM"/>
    </source>
</evidence>
<dbReference type="Proteomes" id="UP000219621">
    <property type="component" value="Unassembled WGS sequence"/>
</dbReference>
<evidence type="ECO:0000313" key="2">
    <source>
        <dbReference type="Proteomes" id="UP000219621"/>
    </source>
</evidence>
<protein>
    <recommendedName>
        <fullName evidence="3">4Fe-4S ferredoxin-type domain-containing protein</fullName>
    </recommendedName>
</protein>